<keyword evidence="3 5" id="KW-0288">FMN</keyword>
<dbReference type="EMBL" id="FNCJ01000020">
    <property type="protein sequence ID" value="SDI30045.1"/>
    <property type="molecule type" value="Genomic_DNA"/>
</dbReference>
<dbReference type="GO" id="GO:0004733">
    <property type="term" value="F:pyridoxamine phosphate oxidase activity"/>
    <property type="evidence" value="ECO:0007669"/>
    <property type="project" value="InterPro"/>
</dbReference>
<accession>A0A1G8JFR9</accession>
<dbReference type="RefSeq" id="WP_090691997.1">
    <property type="nucleotide sequence ID" value="NZ_CADERL010000011.1"/>
</dbReference>
<evidence type="ECO:0000256" key="3">
    <source>
        <dbReference type="ARBA" id="ARBA00022643"/>
    </source>
</evidence>
<feature type="binding site" evidence="5">
    <location>
        <position position="74"/>
    </location>
    <ligand>
        <name>FMN</name>
        <dbReference type="ChEBI" id="CHEBI:58210"/>
    </ligand>
</feature>
<evidence type="ECO:0000256" key="2">
    <source>
        <dbReference type="ARBA" id="ARBA00022630"/>
    </source>
</evidence>
<reference evidence="8 9" key="1">
    <citation type="submission" date="2016-10" db="EMBL/GenBank/DDBJ databases">
        <authorList>
            <person name="de Groot N.N."/>
        </authorList>
    </citation>
    <scope>NUCLEOTIDE SEQUENCE [LARGE SCALE GENOMIC DNA]</scope>
    <source>
        <strain evidence="8 9">LMG 2247</strain>
    </source>
</reference>
<dbReference type="OrthoDB" id="9780392at2"/>
<dbReference type="InterPro" id="IPR019576">
    <property type="entry name" value="Pyridoxamine_oxidase_dimer_C"/>
</dbReference>
<dbReference type="GO" id="GO:0008615">
    <property type="term" value="P:pyridoxine biosynthetic process"/>
    <property type="evidence" value="ECO:0007669"/>
    <property type="project" value="InterPro"/>
</dbReference>
<dbReference type="NCBIfam" id="NF004231">
    <property type="entry name" value="PRK05679.1"/>
    <property type="match status" value="1"/>
</dbReference>
<organism evidence="8 9">
    <name type="scientific">Paraburkholderia phenazinium</name>
    <dbReference type="NCBI Taxonomy" id="60549"/>
    <lineage>
        <taxon>Bacteria</taxon>
        <taxon>Pseudomonadati</taxon>
        <taxon>Pseudomonadota</taxon>
        <taxon>Betaproteobacteria</taxon>
        <taxon>Burkholderiales</taxon>
        <taxon>Burkholderiaceae</taxon>
        <taxon>Paraburkholderia</taxon>
    </lineage>
</organism>
<proteinExistence type="inferred from homology"/>
<keyword evidence="4" id="KW-0560">Oxidoreductase</keyword>
<dbReference type="Gene3D" id="2.30.110.10">
    <property type="entry name" value="Electron Transport, Fmn-binding Protein, Chain A"/>
    <property type="match status" value="1"/>
</dbReference>
<evidence type="ECO:0000259" key="6">
    <source>
        <dbReference type="Pfam" id="PF01243"/>
    </source>
</evidence>
<evidence type="ECO:0000256" key="5">
    <source>
        <dbReference type="PIRSR" id="PIRSR000190-2"/>
    </source>
</evidence>
<dbReference type="InterPro" id="IPR012349">
    <property type="entry name" value="Split_barrel_FMN-bd"/>
</dbReference>
<dbReference type="GO" id="GO:0010181">
    <property type="term" value="F:FMN binding"/>
    <property type="evidence" value="ECO:0007669"/>
    <property type="project" value="InterPro"/>
</dbReference>
<sequence>MHITDESIFEAPPQDPVPVLRSWLNHAIENNASEPGAMAFATAGTSGRPSNRIIQILEIRPEGLVFATHAQSPKGKDIAETGWASGVFYWRETKRQAIVSGIVAPLPDRDSDILWSSRPVESHAMSTVSTQSATLEDEEALRAHALEARKAGALPRPKGWLGYILRPSAVEFWQFAPDRLYKRLRYEGTESAWASRRLQP</sequence>
<dbReference type="PIRSF" id="PIRSF000190">
    <property type="entry name" value="Pyd_amn-ph_oxd"/>
    <property type="match status" value="1"/>
</dbReference>
<feature type="binding site" evidence="5">
    <location>
        <position position="96"/>
    </location>
    <ligand>
        <name>FMN</name>
        <dbReference type="ChEBI" id="CHEBI:58210"/>
    </ligand>
</feature>
<dbReference type="AlphaFoldDB" id="A0A1G8JFR9"/>
<gene>
    <name evidence="8" type="ORF">SAMN05216466_12086</name>
</gene>
<evidence type="ECO:0000256" key="1">
    <source>
        <dbReference type="ARBA" id="ARBA00007301"/>
    </source>
</evidence>
<evidence type="ECO:0000313" key="9">
    <source>
        <dbReference type="Proteomes" id="UP000199706"/>
    </source>
</evidence>
<dbReference type="Pfam" id="PF10590">
    <property type="entry name" value="PNP_phzG_C"/>
    <property type="match status" value="1"/>
</dbReference>
<feature type="domain" description="Pyridoxine 5'-phosphate oxidase dimerisation C-terminal" evidence="7">
    <location>
        <begin position="160"/>
        <end position="200"/>
    </location>
</feature>
<evidence type="ECO:0000313" key="8">
    <source>
        <dbReference type="EMBL" id="SDI30045.1"/>
    </source>
</evidence>
<dbReference type="Proteomes" id="UP000199706">
    <property type="component" value="Unassembled WGS sequence"/>
</dbReference>
<evidence type="ECO:0000259" key="7">
    <source>
        <dbReference type="Pfam" id="PF10590"/>
    </source>
</evidence>
<dbReference type="InterPro" id="IPR011576">
    <property type="entry name" value="Pyridox_Oxase_N"/>
</dbReference>
<feature type="binding site" evidence="5">
    <location>
        <position position="183"/>
    </location>
    <ligand>
        <name>FMN</name>
        <dbReference type="ChEBI" id="CHEBI:58210"/>
    </ligand>
</feature>
<dbReference type="InterPro" id="IPR000659">
    <property type="entry name" value="Pyridox_Oxase"/>
</dbReference>
<dbReference type="PANTHER" id="PTHR10851">
    <property type="entry name" value="PYRIDOXINE-5-PHOSPHATE OXIDASE"/>
    <property type="match status" value="1"/>
</dbReference>
<feature type="binding site" evidence="5">
    <location>
        <position position="173"/>
    </location>
    <ligand>
        <name>FMN</name>
        <dbReference type="ChEBI" id="CHEBI:58210"/>
    </ligand>
</feature>
<keyword evidence="2" id="KW-0285">Flavoprotein</keyword>
<dbReference type="PANTHER" id="PTHR10851:SF0">
    <property type="entry name" value="PYRIDOXINE-5'-PHOSPHATE OXIDASE"/>
    <property type="match status" value="1"/>
</dbReference>
<protein>
    <submittedName>
        <fullName evidence="8">Pyridoxamine 5'-phosphate oxidase</fullName>
    </submittedName>
</protein>
<feature type="domain" description="Pyridoxamine 5'-phosphate oxidase N-terminal" evidence="6">
    <location>
        <begin position="27"/>
        <end position="149"/>
    </location>
</feature>
<dbReference type="SUPFAM" id="SSF50475">
    <property type="entry name" value="FMN-binding split barrel"/>
    <property type="match status" value="1"/>
</dbReference>
<comment type="cofactor">
    <cofactor evidence="5">
        <name>FMN</name>
        <dbReference type="ChEBI" id="CHEBI:58210"/>
    </cofactor>
    <text evidence="5">Binds 1 FMN per subunit.</text>
</comment>
<dbReference type="Pfam" id="PF01243">
    <property type="entry name" value="PNPOx_N"/>
    <property type="match status" value="1"/>
</dbReference>
<evidence type="ECO:0000256" key="4">
    <source>
        <dbReference type="ARBA" id="ARBA00023002"/>
    </source>
</evidence>
<feature type="binding site" evidence="5">
    <location>
        <begin position="131"/>
        <end position="132"/>
    </location>
    <ligand>
        <name>FMN</name>
        <dbReference type="ChEBI" id="CHEBI:58210"/>
    </ligand>
</feature>
<comment type="similarity">
    <text evidence="1">Belongs to the pyridoxamine 5'-phosphate oxidase family.</text>
</comment>
<name>A0A1G8JFR9_9BURK</name>